<dbReference type="OrthoDB" id="7648802at2759"/>
<dbReference type="Proteomes" id="UP000000803">
    <property type="component" value="Chromosome X"/>
</dbReference>
<organism evidence="2 4">
    <name type="scientific">Drosophila melanogaster</name>
    <name type="common">Fruit fly</name>
    <dbReference type="NCBI Taxonomy" id="7227"/>
    <lineage>
        <taxon>Eukaryota</taxon>
        <taxon>Metazoa</taxon>
        <taxon>Ecdysozoa</taxon>
        <taxon>Arthropoda</taxon>
        <taxon>Hexapoda</taxon>
        <taxon>Insecta</taxon>
        <taxon>Pterygota</taxon>
        <taxon>Neoptera</taxon>
        <taxon>Endopterygota</taxon>
        <taxon>Diptera</taxon>
        <taxon>Brachycera</taxon>
        <taxon>Muscomorpha</taxon>
        <taxon>Ephydroidea</taxon>
        <taxon>Drosophilidae</taxon>
        <taxon>Drosophila</taxon>
        <taxon>Sophophora</taxon>
    </lineage>
</organism>
<reference evidence="2 4" key="1">
    <citation type="journal article" date="2000" name="Science">
        <title>The genome sequence of Drosophila melanogaster.</title>
        <authorList>
            <person name="Adams M.D."/>
            <person name="Celniker S.E."/>
            <person name="Holt R.A."/>
            <person name="Evans C.A."/>
            <person name="Gocayne J.D."/>
            <person name="Amanatides P.G."/>
            <person name="Scherer S.E."/>
            <person name="Li P.W."/>
            <person name="Hoskins R.A."/>
            <person name="Galle R.F."/>
            <person name="George R.A."/>
            <person name="Lewis S.E."/>
            <person name="Richards S."/>
            <person name="Ashburner M."/>
            <person name="Henderson S.N."/>
            <person name="Sutton G.G."/>
            <person name="Wortman J.R."/>
            <person name="Yandell M.D."/>
            <person name="Zhang Q."/>
            <person name="Chen L.X."/>
            <person name="Brandon R.C."/>
            <person name="Rogers Y.H."/>
            <person name="Blazej R.G."/>
            <person name="Champe M."/>
            <person name="Pfeiffer B.D."/>
            <person name="Wan K.H."/>
            <person name="Doyle C."/>
            <person name="Baxter E.G."/>
            <person name="Helt G."/>
            <person name="Nelson C.R."/>
            <person name="Gabor G.L."/>
            <person name="Abril J.F."/>
            <person name="Agbayani A."/>
            <person name="An H.J."/>
            <person name="Andrews-Pfannkoch C."/>
            <person name="Baldwin D."/>
            <person name="Ballew R.M."/>
            <person name="Basu A."/>
            <person name="Baxendale J."/>
            <person name="Bayraktaroglu L."/>
            <person name="Beasley E.M."/>
            <person name="Beeson K.Y."/>
            <person name="Benos P.V."/>
            <person name="Berman B.P."/>
            <person name="Bhandari D."/>
            <person name="Bolshakov S."/>
            <person name="Borkova D."/>
            <person name="Botchan M.R."/>
            <person name="Bouck J."/>
            <person name="Brokstein P."/>
            <person name="Brottier P."/>
            <person name="Burtis K.C."/>
            <person name="Busam D.A."/>
            <person name="Butler H."/>
            <person name="Cadieu E."/>
            <person name="Center A."/>
            <person name="Chandra I."/>
            <person name="Cherry J.M."/>
            <person name="Cawley S."/>
            <person name="Dahlke C."/>
            <person name="Davenport L.B."/>
            <person name="Davies P."/>
            <person name="de Pablos B."/>
            <person name="Delcher A."/>
            <person name="Deng Z."/>
            <person name="Mays A.D."/>
            <person name="Dew I."/>
            <person name="Dietz S.M."/>
            <person name="Dodson K."/>
            <person name="Doup L.E."/>
            <person name="Downes M."/>
            <person name="Dugan-Rocha S."/>
            <person name="Dunkov B.C."/>
            <person name="Dunn P."/>
            <person name="Durbin K.J."/>
            <person name="Evangelista C.C."/>
            <person name="Ferraz C."/>
            <person name="Ferriera S."/>
            <person name="Fleischmann W."/>
            <person name="Fosler C."/>
            <person name="Gabrielian A.E."/>
            <person name="Garg N.S."/>
            <person name="Gelbart W.M."/>
            <person name="Glasser K."/>
            <person name="Glodek A."/>
            <person name="Gong F."/>
            <person name="Gorrell J.H."/>
            <person name="Gu Z."/>
            <person name="Guan P."/>
            <person name="Harris M."/>
            <person name="Harris N.L."/>
            <person name="Harvey D."/>
            <person name="Heiman T.J."/>
            <person name="Hernandez J.R."/>
            <person name="Houck J."/>
            <person name="Hostin D."/>
            <person name="Houston K.A."/>
            <person name="Howland T.J."/>
            <person name="Wei M.H."/>
            <person name="Ibegwam C."/>
            <person name="Jalali M."/>
            <person name="Kalush F."/>
            <person name="Karpen G.H."/>
            <person name="Ke Z."/>
            <person name="Kennison J.A."/>
            <person name="Ketchum K.A."/>
            <person name="Kimmel B.E."/>
            <person name="Kodira C.D."/>
            <person name="Kraft C."/>
            <person name="Kravitz S."/>
            <person name="Kulp D."/>
            <person name="Lai Z."/>
            <person name="Lasko P."/>
            <person name="Lei Y."/>
            <person name="Levitsky A.A."/>
            <person name="Li J."/>
            <person name="Li Z."/>
            <person name="Liang Y."/>
            <person name="Lin X."/>
            <person name="Liu X."/>
            <person name="Mattei B."/>
            <person name="McIntosh T.C."/>
            <person name="McLeod M.P."/>
            <person name="McPherson D."/>
            <person name="Merkulov G."/>
            <person name="Milshina N.V."/>
            <person name="Mobarry C."/>
            <person name="Morris J."/>
            <person name="Moshrefi A."/>
            <person name="Mount S.M."/>
            <person name="Moy M."/>
            <person name="Murphy B."/>
            <person name="Murphy L."/>
            <person name="Muzny D.M."/>
            <person name="Nelson D.L."/>
            <person name="Nelson D.R."/>
            <person name="Nelson K.A."/>
            <person name="Nixon K."/>
            <person name="Nusskern D.R."/>
            <person name="Pacleb J.M."/>
            <person name="Palazzolo M."/>
            <person name="Pittman G.S."/>
            <person name="Pan S."/>
            <person name="Pollard J."/>
            <person name="Puri V."/>
            <person name="Reese M.G."/>
            <person name="Reinert K."/>
            <person name="Remington K."/>
            <person name="Saunders R.D."/>
            <person name="Scheeler F."/>
            <person name="Shen H."/>
            <person name="Shue B.C."/>
            <person name="Siden-Kiamos I."/>
            <person name="Simpson M."/>
            <person name="Skupski M.P."/>
            <person name="Smith T."/>
            <person name="Spier E."/>
            <person name="Spradling A.C."/>
            <person name="Stapleton M."/>
            <person name="Strong R."/>
            <person name="Sun E."/>
            <person name="Svirskas R."/>
            <person name="Tector C."/>
            <person name="Turner R."/>
            <person name="Venter E."/>
            <person name="Wang A.H."/>
            <person name="Wang X."/>
            <person name="Wang Z.Y."/>
            <person name="Wassarman D.A."/>
            <person name="Weinstock G.M."/>
            <person name="Weissenbach J."/>
            <person name="Williams S.M."/>
            <person name="WoodageT"/>
            <person name="Worley K.C."/>
            <person name="Wu D."/>
            <person name="Yang S."/>
            <person name="Yao Q.A."/>
            <person name="Ye J."/>
            <person name="Yeh R.F."/>
            <person name="Zaveri J.S."/>
            <person name="Zhan M."/>
            <person name="Zhang G."/>
            <person name="Zhao Q."/>
            <person name="Zheng L."/>
            <person name="Zheng X.H."/>
            <person name="Zhong F.N."/>
            <person name="Zhong W."/>
            <person name="Zhou X."/>
            <person name="Zhu S."/>
            <person name="Zhu X."/>
            <person name="Smith H.O."/>
            <person name="Gibbs R.A."/>
            <person name="Myers E.W."/>
            <person name="Rubin G.M."/>
            <person name="Venter J.C."/>
        </authorList>
    </citation>
    <scope>NUCLEOTIDE SEQUENCE [LARGE SCALE GENOMIC DNA]</scope>
    <source>
        <strain evidence="4">Berkeley</strain>
    </source>
</reference>
<evidence type="ECO:0000313" key="4">
    <source>
        <dbReference type="Proteomes" id="UP000000803"/>
    </source>
</evidence>
<reference evidence="2 4" key="2">
    <citation type="journal article" date="2002" name="Genome Biol.">
        <title>Finishing a whole-genome shotgun: release 3 of the Drosophila melanogaster euchromatic genome sequence.</title>
        <authorList>
            <person name="Celniker S.E."/>
            <person name="Wheeler D.A."/>
            <person name="Kronmiller B."/>
            <person name="Carlson J.W."/>
            <person name="Halpern A."/>
            <person name="Patel S."/>
            <person name="Adams M."/>
            <person name="Champe M."/>
            <person name="Dugan S.P."/>
            <person name="Frise E."/>
            <person name="Hodgson A."/>
            <person name="George R.A."/>
            <person name="Hoskins R.A."/>
            <person name="Laverty T."/>
            <person name="Muzny D.M."/>
            <person name="Nelson C.R."/>
            <person name="Pacleb J.M."/>
            <person name="Park S."/>
            <person name="Pfeiffer B.D."/>
            <person name="Richards S."/>
            <person name="Sodergren E.J."/>
            <person name="Svirskas R."/>
            <person name="Tabor P.E."/>
            <person name="Wan K."/>
            <person name="Stapleton M."/>
            <person name="Sutton G.G."/>
            <person name="Venter C."/>
            <person name="Weinstock G."/>
            <person name="Scherer S.E."/>
            <person name="Myers E.W."/>
            <person name="Gibbs R.A."/>
            <person name="Rubin G.M."/>
        </authorList>
    </citation>
    <scope>NUCLEOTIDE SEQUENCE [LARGE SCALE GENOMIC DNA]</scope>
    <source>
        <strain evidence="4">Berkeley</strain>
    </source>
</reference>
<reference evidence="2 4" key="8">
    <citation type="journal article" date="2007" name="Science">
        <title>Sequence finishing and mapping of Drosophila melanogaster heterochromatin.</title>
        <authorList>
            <person name="Hoskins R.A."/>
            <person name="Carlson J.W."/>
            <person name="Kennedy C."/>
            <person name="Acevedo D."/>
            <person name="Evans-Holm M."/>
            <person name="Frise E."/>
            <person name="Wan K.H."/>
            <person name="Park S."/>
            <person name="Mendez-Lago M."/>
            <person name="Rossi F."/>
            <person name="Villasante A."/>
            <person name="Dimitri P."/>
            <person name="Karpen G.H."/>
            <person name="Celniker S.E."/>
        </authorList>
    </citation>
    <scope>NUCLEOTIDE SEQUENCE [LARGE SCALE GENOMIC DNA]</scope>
    <source>
        <strain evidence="4">Berkeley</strain>
    </source>
</reference>
<dbReference type="AGR" id="FB:FBgn0284227"/>
<reference evidence="2 4" key="5">
    <citation type="journal article" date="2002" name="Genome Biol.">
        <title>Heterochromatic sequences in a Drosophila whole-genome shotgun assembly.</title>
        <authorList>
            <person name="Hoskins R.A."/>
            <person name="Smith C.D."/>
            <person name="Carlson J.W."/>
            <person name="Carvalho A.B."/>
            <person name="Halpern A."/>
            <person name="Kaminker J.S."/>
            <person name="Kennedy C."/>
            <person name="Mungall C.J."/>
            <person name="Sullivan B.A."/>
            <person name="Sutton G.G."/>
            <person name="Yasuhara J.C."/>
            <person name="Wakimoto B.T."/>
            <person name="Myers E.W."/>
            <person name="Celniker S.E."/>
            <person name="Rubin G.M."/>
            <person name="Karpen G.H."/>
        </authorList>
    </citation>
    <scope>NUCLEOTIDE SEQUENCE [LARGE SCALE GENOMIC DNA]</scope>
    <source>
        <strain evidence="4">Berkeley</strain>
    </source>
</reference>
<reference evidence="2 4" key="7">
    <citation type="journal article" date="2007" name="Science">
        <title>The Release 5.1 annotation of Drosophila melanogaster heterochromatin.</title>
        <authorList>
            <person name="Smith C.D."/>
            <person name="Shu S."/>
            <person name="Mungall C.J."/>
            <person name="Karpen G.H."/>
        </authorList>
    </citation>
    <scope>NUCLEOTIDE SEQUENCE [LARGE SCALE GENOMIC DNA]</scope>
    <source>
        <strain evidence="4">Berkeley</strain>
    </source>
</reference>
<keyword evidence="1" id="KW-0472">Membrane</keyword>
<protein>
    <submittedName>
        <fullName evidence="2">Uncharacterized protein</fullName>
    </submittedName>
</protein>
<reference evidence="2 4" key="11">
    <citation type="journal article" date="2015" name="Genome Res.">
        <title>The Release 6 reference sequence of the Drosophila melanogaster genome.</title>
        <authorList>
            <person name="Hoskins R.A."/>
            <person name="Carlson J.W."/>
            <person name="Wan K.H."/>
            <person name="Park S."/>
            <person name="Mendez I."/>
            <person name="Galle S.E."/>
            <person name="Booth B.W."/>
            <person name="Pfeiffer B.D."/>
            <person name="George R.A."/>
            <person name="Svirskas R."/>
            <person name="Krzywinski M."/>
            <person name="Schein J."/>
            <person name="Accardo M.C."/>
            <person name="Damia E."/>
            <person name="Messina G."/>
            <person name="Mendez-Lago M."/>
            <person name="de Pablos B."/>
            <person name="Demakova O.V."/>
            <person name="Andreyeva E.N."/>
            <person name="Boldyreva L.V."/>
            <person name="Marra M."/>
            <person name="Carvalho A.B."/>
            <person name="Dimitri P."/>
            <person name="Villasante A."/>
            <person name="Zhimulev I.F."/>
            <person name="Rubin G.M."/>
            <person name="Karpen G.H."/>
            <person name="Celniker S.E."/>
        </authorList>
    </citation>
    <scope>NUCLEOTIDE SEQUENCE [LARGE SCALE GENOMIC DNA]</scope>
    <source>
        <strain evidence="4">Berkeley</strain>
    </source>
</reference>
<reference evidence="2 4" key="6">
    <citation type="journal article" date="2005" name="PLoS Comput. Biol.">
        <title>Combined evidence annotation of transposable elements in genome sequences.</title>
        <authorList>
            <person name="Quesneville H."/>
            <person name="Bergman C.M."/>
            <person name="Andrieu O."/>
            <person name="Autard D."/>
            <person name="Nouaud D."/>
            <person name="Ashburner M."/>
            <person name="Anxolabehere D."/>
        </authorList>
    </citation>
    <scope>NUCLEOTIDE SEQUENCE [LARGE SCALE GENOMIC DNA]</scope>
    <source>
        <strain evidence="4">Berkeley</strain>
    </source>
</reference>
<gene>
    <name evidence="2" type="primary">Dmel\CG46311</name>
    <name evidence="2" type="synonym">Tango13-5'utr</name>
    <name evidence="2 3" type="ORF">CG46311</name>
    <name evidence="2" type="ORF">Dmel_CG46311</name>
</gene>
<name>A0A1Z1CGY8_DROME</name>
<reference evidence="2 4" key="10">
    <citation type="journal article" date="2015" name="G3 (Bethesda)">
        <title>Gene Model Annotations for Drosophila melanogaster: The Rule-Benders.</title>
        <authorList>
            <consortium name="FlyBase Consortium"/>
            <person name="Crosby M.A."/>
            <person name="Gramates L.S."/>
            <person name="Dos Santos G."/>
            <person name="Matthews B.B."/>
            <person name="St Pierre S.E."/>
            <person name="Zhou P."/>
            <person name="Schroeder A.J."/>
            <person name="Falls K."/>
            <person name="Emmert D.B."/>
            <person name="Russo S.M."/>
            <person name="Gelbart W.M."/>
            <person name="null"/>
        </authorList>
    </citation>
    <scope>NUCLEOTIDE SEQUENCE [LARGE SCALE GENOMIC DNA]</scope>
    <source>
        <strain evidence="4">Berkeley</strain>
    </source>
</reference>
<evidence type="ECO:0000256" key="1">
    <source>
        <dbReference type="SAM" id="Phobius"/>
    </source>
</evidence>
<dbReference type="FlyBase" id="FBgn0284227">
    <property type="gene designation" value="CG46311"/>
</dbReference>
<sequence length="40" mass="4745">MTEEITGDWSYYVYISLTLVPVYLAFRLIKSLGWQLFVNN</sequence>
<dbReference type="Bgee" id="FBgn0284227">
    <property type="expression patterns" value="Expressed in brain and 6 other cell types or tissues"/>
</dbReference>
<reference evidence="2 4" key="9">
    <citation type="journal article" date="2015" name="G3 (Bethesda)">
        <title>Gene Model Annotations for Drosophila melanogaster: Impact of High-Throughput Data.</title>
        <authorList>
            <consortium name="FlyBase Consortium"/>
            <person name="Matthews B.B."/>
            <person name="Dos Santos G."/>
            <person name="Crosby M.A."/>
            <person name="Emmert D.B."/>
            <person name="St Pierre S.E."/>
            <person name="Gramates L.S."/>
            <person name="Zhou P."/>
            <person name="Schroeder A.J."/>
            <person name="Falls K."/>
            <person name="Strelets V."/>
            <person name="Russo S.M."/>
            <person name="Gelbart W.M."/>
            <person name="null"/>
        </authorList>
    </citation>
    <scope>NUCLEOTIDE SEQUENCE [LARGE SCALE GENOMIC DNA]</scope>
    <source>
        <strain evidence="4">Berkeley</strain>
    </source>
</reference>
<evidence type="ECO:0000313" key="3">
    <source>
        <dbReference type="FlyBase" id="FBgn0284227"/>
    </source>
</evidence>
<dbReference type="AlphaFoldDB" id="A0A1Z1CGY8"/>
<dbReference type="RefSeq" id="NP_001334677.1">
    <property type="nucleotide sequence ID" value="NM_001347789.1"/>
</dbReference>
<proteinExistence type="predicted"/>
<keyword evidence="1" id="KW-0812">Transmembrane</keyword>
<keyword evidence="1" id="KW-1133">Transmembrane helix</keyword>
<feature type="transmembrane region" description="Helical" evidence="1">
    <location>
        <begin position="12"/>
        <end position="29"/>
    </location>
</feature>
<keyword evidence="4" id="KW-1185">Reference proteome</keyword>
<accession>A0A1Z1CGY8</accession>
<evidence type="ECO:0000313" key="2">
    <source>
        <dbReference type="EMBL" id="API61810.1"/>
    </source>
</evidence>
<dbReference type="KEGG" id="dme:Dmel_CG46311"/>
<dbReference type="EMBL" id="AE014298">
    <property type="protein sequence ID" value="API61810.1"/>
    <property type="molecule type" value="Genomic_DNA"/>
</dbReference>
<reference evidence="2 4" key="4">
    <citation type="journal article" date="2002" name="Genome Biol.">
        <title>The transposable elements of the Drosophila melanogaster euchromatin: a genomics perspective.</title>
        <authorList>
            <person name="Kaminker J.S."/>
            <person name="Bergman C.M."/>
            <person name="Kronmiller B."/>
            <person name="Carlson J."/>
            <person name="Svirskas R."/>
            <person name="Patel S."/>
            <person name="Frise E."/>
            <person name="Wheeler D.A."/>
            <person name="Lewis S.E."/>
            <person name="Rubin G.M."/>
            <person name="Ashburner M."/>
            <person name="Celniker S.E."/>
        </authorList>
    </citation>
    <scope>NUCLEOTIDE SEQUENCE [LARGE SCALE GENOMIC DNA]</scope>
    <source>
        <strain evidence="4">Berkeley</strain>
    </source>
</reference>
<dbReference type="GeneID" id="30522400"/>
<dbReference type="InParanoid" id="A0A1Z1CGY8"/>
<dbReference type="VEuPathDB" id="VectorBase:FBgn0284227"/>
<reference evidence="2 4" key="3">
    <citation type="journal article" date="2002" name="Genome Biol.">
        <title>Annotation of the Drosophila melanogaster euchromatic genome: a systematic review.</title>
        <authorList>
            <person name="Misra S."/>
            <person name="Crosby M.A."/>
            <person name="Mungall C.J."/>
            <person name="Matthews B.B."/>
            <person name="Campbell K.S."/>
            <person name="Hradecky P."/>
            <person name="Huang Y."/>
            <person name="Kaminker J.S."/>
            <person name="Millburn G.H."/>
            <person name="Prochnik S.E."/>
            <person name="Smith C.D."/>
            <person name="Tupy J.L."/>
            <person name="Whitfied E.J."/>
            <person name="Bayraktaroglu L."/>
            <person name="Berman B.P."/>
            <person name="Bettencourt B.R."/>
            <person name="Celniker S.E."/>
            <person name="de Grey A.D."/>
            <person name="Drysdale R.A."/>
            <person name="Harris N.L."/>
            <person name="Richter J."/>
            <person name="Russo S."/>
            <person name="Schroeder A.J."/>
            <person name="Shu S.Q."/>
            <person name="Stapleton M."/>
            <person name="Yamada C."/>
            <person name="Ashburner M."/>
            <person name="Gelbart W.M."/>
            <person name="Rubin G.M."/>
            <person name="Lewis S.E."/>
        </authorList>
    </citation>
    <scope>GENOME REANNOTATION</scope>
    <source>
        <strain evidence="4">Berkeley</strain>
    </source>
</reference>